<dbReference type="InterPro" id="IPR043138">
    <property type="entry name" value="GGT_lsub"/>
</dbReference>
<dbReference type="InterPro" id="IPR043137">
    <property type="entry name" value="GGT_ssub_C"/>
</dbReference>
<dbReference type="Proteomes" id="UP001597044">
    <property type="component" value="Unassembled WGS sequence"/>
</dbReference>
<keyword evidence="7" id="KW-1185">Reference proteome</keyword>
<dbReference type="Gene3D" id="3.60.20.40">
    <property type="match status" value="1"/>
</dbReference>
<evidence type="ECO:0000256" key="5">
    <source>
        <dbReference type="SAM" id="SignalP"/>
    </source>
</evidence>
<keyword evidence="2" id="KW-0808">Transferase</keyword>
<accession>A0ABW3HJE3</accession>
<keyword evidence="5" id="KW-0732">Signal</keyword>
<feature type="chain" id="PRO_5046714920" evidence="5">
    <location>
        <begin position="24"/>
        <end position="597"/>
    </location>
</feature>
<proteinExistence type="inferred from homology"/>
<feature type="signal peptide" evidence="5">
    <location>
        <begin position="1"/>
        <end position="23"/>
    </location>
</feature>
<dbReference type="Pfam" id="PF01019">
    <property type="entry name" value="G_glu_transpept"/>
    <property type="match status" value="1"/>
</dbReference>
<protein>
    <submittedName>
        <fullName evidence="6">Gamma-glutamyltransferase family protein</fullName>
    </submittedName>
</protein>
<reference evidence="7" key="1">
    <citation type="journal article" date="2019" name="Int. J. Syst. Evol. Microbiol.">
        <title>The Global Catalogue of Microorganisms (GCM) 10K type strain sequencing project: providing services to taxonomists for standard genome sequencing and annotation.</title>
        <authorList>
            <consortium name="The Broad Institute Genomics Platform"/>
            <consortium name="The Broad Institute Genome Sequencing Center for Infectious Disease"/>
            <person name="Wu L."/>
            <person name="Ma J."/>
        </authorList>
    </citation>
    <scope>NUCLEOTIDE SEQUENCE [LARGE SCALE GENOMIC DNA]</scope>
    <source>
        <strain evidence="7">CCUG 63419</strain>
    </source>
</reference>
<keyword evidence="3" id="KW-0378">Hydrolase</keyword>
<dbReference type="PANTHER" id="PTHR43199">
    <property type="entry name" value="GLUTATHIONE HYDROLASE"/>
    <property type="match status" value="1"/>
</dbReference>
<evidence type="ECO:0000256" key="3">
    <source>
        <dbReference type="ARBA" id="ARBA00022801"/>
    </source>
</evidence>
<dbReference type="PRINTS" id="PR01210">
    <property type="entry name" value="GGTRANSPTASE"/>
</dbReference>
<dbReference type="EMBL" id="JBHTIT010000001">
    <property type="protein sequence ID" value="MFD0950822.1"/>
    <property type="molecule type" value="Genomic_DNA"/>
</dbReference>
<dbReference type="InterPro" id="IPR029055">
    <property type="entry name" value="Ntn_hydrolases_N"/>
</dbReference>
<sequence>MRLPALSTLAAIGLILSACSHQPASDTAAVLAANALRQATPEAGSGRYPLSTMTSANAMVVTAHPLATEAALTMLRAGGSAIDAAIAAQAMLGLVEPQSSGFGGGGFMVFAEPLREKTARVTAIDGRETAPAATTDRRFLRADGQAMAFDEALANARAVGVPGVVSMLDLAHQRWGKLPWQTLLAPAIEAARKGVPVSHRLHTLSATDPLLARSKTLAPLLLNRSGKAWPTGHLLKNPAYAELLETLAKEGPSAFYQGKLAKRFVRELRAAGSDITDSDWSSYSADVTPALCLPIASFNACSASAPSGGFSVLEMVSLWQRHQQTQRGPVLNTLGNDLSTDSLHGLLEAERLGFADRQRYGADPRKVVVPVSGLLSHYYLNQRARLIEDLAAQGAVPAGTPHGAKVSATDGQILEYGTSHISIVDTQGRWLAMTSSIEDRFGSRLLIRGVLMNNQLTDFSFVPTQSNLPVANRVGPGKRPRSAMSPTVLINDEGRPVLAMGSPGGSRILGFNARVLSAYIAGVHDASKLVSLPMALNRNGPTEVERTLGRDAIAELKARGHDVKVVEMASGHGVIVRRGSILQGAADPRREGQAAGF</sequence>
<dbReference type="RefSeq" id="WP_379071875.1">
    <property type="nucleotide sequence ID" value="NZ_JBHTIT010000001.1"/>
</dbReference>
<name>A0ABW3HJE3_9GAMM</name>
<evidence type="ECO:0000256" key="4">
    <source>
        <dbReference type="ARBA" id="ARBA00023145"/>
    </source>
</evidence>
<comment type="similarity">
    <text evidence="1">Belongs to the gamma-glutamyltransferase family.</text>
</comment>
<dbReference type="PROSITE" id="PS51257">
    <property type="entry name" value="PROKAR_LIPOPROTEIN"/>
    <property type="match status" value="1"/>
</dbReference>
<evidence type="ECO:0000256" key="2">
    <source>
        <dbReference type="ARBA" id="ARBA00022679"/>
    </source>
</evidence>
<keyword evidence="4" id="KW-0865">Zymogen</keyword>
<evidence type="ECO:0000256" key="1">
    <source>
        <dbReference type="ARBA" id="ARBA00009381"/>
    </source>
</evidence>
<evidence type="ECO:0000313" key="6">
    <source>
        <dbReference type="EMBL" id="MFD0950822.1"/>
    </source>
</evidence>
<dbReference type="SUPFAM" id="SSF56235">
    <property type="entry name" value="N-terminal nucleophile aminohydrolases (Ntn hydrolases)"/>
    <property type="match status" value="1"/>
</dbReference>
<gene>
    <name evidence="6" type="ORF">ACFQ0F_10545</name>
</gene>
<dbReference type="PANTHER" id="PTHR43199:SF1">
    <property type="entry name" value="GLUTATHIONE HYDROLASE PROENZYME"/>
    <property type="match status" value="1"/>
</dbReference>
<organism evidence="6 7">
    <name type="scientific">Paraperlucidibaca wandonensis</name>
    <dbReference type="NCBI Taxonomy" id="1268273"/>
    <lineage>
        <taxon>Bacteria</taxon>
        <taxon>Pseudomonadati</taxon>
        <taxon>Pseudomonadota</taxon>
        <taxon>Gammaproteobacteria</taxon>
        <taxon>Moraxellales</taxon>
        <taxon>Moraxellaceae</taxon>
        <taxon>Paraperlucidibaca</taxon>
    </lineage>
</organism>
<evidence type="ECO:0000313" key="7">
    <source>
        <dbReference type="Proteomes" id="UP001597044"/>
    </source>
</evidence>
<dbReference type="Gene3D" id="1.10.246.130">
    <property type="match status" value="1"/>
</dbReference>
<comment type="caution">
    <text evidence="6">The sequence shown here is derived from an EMBL/GenBank/DDBJ whole genome shotgun (WGS) entry which is preliminary data.</text>
</comment>
<dbReference type="InterPro" id="IPR051792">
    <property type="entry name" value="GGT_bact"/>
</dbReference>